<evidence type="ECO:0000259" key="8">
    <source>
        <dbReference type="Pfam" id="PF01432"/>
    </source>
</evidence>
<evidence type="ECO:0000256" key="3">
    <source>
        <dbReference type="ARBA" id="ARBA00022723"/>
    </source>
</evidence>
<dbReference type="InterPro" id="IPR034005">
    <property type="entry name" value="M3A_DCP"/>
</dbReference>
<evidence type="ECO:0000313" key="10">
    <source>
        <dbReference type="Proteomes" id="UP001499930"/>
    </source>
</evidence>
<dbReference type="CDD" id="cd06456">
    <property type="entry name" value="M3A_DCP"/>
    <property type="match status" value="1"/>
</dbReference>
<dbReference type="InterPro" id="IPR024077">
    <property type="entry name" value="Neurolysin/TOP_dom2"/>
</dbReference>
<gene>
    <name evidence="9" type="ORF">GCM10017559_28850</name>
</gene>
<dbReference type="InterPro" id="IPR045090">
    <property type="entry name" value="Pept_M3A_M3B"/>
</dbReference>
<feature type="domain" description="Peptidase M3A/M3B catalytic" evidence="8">
    <location>
        <begin position="216"/>
        <end position="656"/>
    </location>
</feature>
<keyword evidence="3 7" id="KW-0479">Metal-binding</keyword>
<dbReference type="EMBL" id="BAAAWD010000007">
    <property type="protein sequence ID" value="GAA3005390.1"/>
    <property type="molecule type" value="Genomic_DNA"/>
</dbReference>
<comment type="cofactor">
    <cofactor evidence="7">
        <name>Zn(2+)</name>
        <dbReference type="ChEBI" id="CHEBI:29105"/>
    </cofactor>
    <text evidence="7">Binds 1 zinc ion.</text>
</comment>
<dbReference type="PANTHER" id="PTHR43660:SF1">
    <property type="entry name" value="DIPEPTIDYL CARBOXYPEPTIDASE"/>
    <property type="match status" value="1"/>
</dbReference>
<keyword evidence="6 7" id="KW-0482">Metalloprotease</keyword>
<dbReference type="PANTHER" id="PTHR43660">
    <property type="entry name" value="DIPEPTIDYL CARBOXYPEPTIDASE"/>
    <property type="match status" value="1"/>
</dbReference>
<name>A0ABN3XX76_9ACTN</name>
<dbReference type="Gene3D" id="1.10.1370.40">
    <property type="match status" value="1"/>
</dbReference>
<dbReference type="InterPro" id="IPR001567">
    <property type="entry name" value="Pept_M3A_M3B_dom"/>
</dbReference>
<dbReference type="Gene3D" id="1.10.1370.10">
    <property type="entry name" value="Neurolysin, domain 3"/>
    <property type="match status" value="1"/>
</dbReference>
<reference evidence="9 10" key="1">
    <citation type="journal article" date="2019" name="Int. J. Syst. Evol. Microbiol.">
        <title>The Global Catalogue of Microorganisms (GCM) 10K type strain sequencing project: providing services to taxonomists for standard genome sequencing and annotation.</title>
        <authorList>
            <consortium name="The Broad Institute Genomics Platform"/>
            <consortium name="The Broad Institute Genome Sequencing Center for Infectious Disease"/>
            <person name="Wu L."/>
            <person name="Ma J."/>
        </authorList>
    </citation>
    <scope>NUCLEOTIDE SEQUENCE [LARGE SCALE GENOMIC DNA]</scope>
    <source>
        <strain evidence="9 10">JCM 3106</strain>
    </source>
</reference>
<keyword evidence="4 7" id="KW-0378">Hydrolase</keyword>
<sequence>MVENPFFALSELPYRLPPFAQVREEHYLPAFERGMADQLREVREITDDPEPPTFANTIEALERSGRILRRTSIVFMTIAASDTTDGIRRIETEILPRLTRHGDAIRLNRTLYDRIRRVTTDDPEEAWLLEKYRVDFVRAGADLSEPEQERLRRLNEELTRLSTSFTQNLLAASTASALVVRDPALLDGLPESTIKALEKDGRYVLPLFNHTNQPALAELTDRETRRRLYELSVGRAPENLPLAARMAELRAERAALLGYPSHAAYTVADQTAKTTGAVEEMLGRLVGPAVANARREAEELGREAGLPLEPWDWSFYAERVRKARYDFDGGDLRPYFELDRVLRDGIFHAAGELYGITFTLREDLAGYHPDVRVHEVFDADGSPMGLFLLDPYARPSKRGGAWMNSLVNQSHLFDELPVVINNLNITKPAEGPTLLTFDEVNTAFHEFGHALHGLFSDVRFPRVSGTEVPRDFVEYPSQVNEMWATWPSILANFARHHETGEPVPAELLEKMRAAEKFNQGFATVEYLAATLLDWAWHKLAAGETVEDAEAFETAALERAGIAFDLVRSRYRTSYFAHIFSSGVGGYSAGYYSYIWSEVLDAESVGWFEENGGLRRENGDHFRSTLLSVGGSRDVMDAFRAFRGRDPRIEPLLERRGLQA</sequence>
<comment type="similarity">
    <text evidence="1 7">Belongs to the peptidase M3 family.</text>
</comment>
<proteinExistence type="inferred from homology"/>
<comment type="caution">
    <text evidence="9">The sequence shown here is derived from an EMBL/GenBank/DDBJ whole genome shotgun (WGS) entry which is preliminary data.</text>
</comment>
<evidence type="ECO:0000256" key="1">
    <source>
        <dbReference type="ARBA" id="ARBA00006040"/>
    </source>
</evidence>
<accession>A0ABN3XX76</accession>
<dbReference type="RefSeq" id="WP_344894187.1">
    <property type="nucleotide sequence ID" value="NZ_BAAAWD010000007.1"/>
</dbReference>
<dbReference type="Pfam" id="PF01432">
    <property type="entry name" value="Peptidase_M3"/>
    <property type="match status" value="1"/>
</dbReference>
<organism evidence="9 10">
    <name type="scientific">Streptosporangium longisporum</name>
    <dbReference type="NCBI Taxonomy" id="46187"/>
    <lineage>
        <taxon>Bacteria</taxon>
        <taxon>Bacillati</taxon>
        <taxon>Actinomycetota</taxon>
        <taxon>Actinomycetes</taxon>
        <taxon>Streptosporangiales</taxon>
        <taxon>Streptosporangiaceae</taxon>
        <taxon>Streptosporangium</taxon>
    </lineage>
</organism>
<dbReference type="SUPFAM" id="SSF55486">
    <property type="entry name" value="Metalloproteases ('zincins'), catalytic domain"/>
    <property type="match status" value="1"/>
</dbReference>
<evidence type="ECO:0000256" key="6">
    <source>
        <dbReference type="ARBA" id="ARBA00023049"/>
    </source>
</evidence>
<dbReference type="Gene3D" id="3.40.390.10">
    <property type="entry name" value="Collagenase (Catalytic Domain)"/>
    <property type="match status" value="1"/>
</dbReference>
<evidence type="ECO:0000256" key="4">
    <source>
        <dbReference type="ARBA" id="ARBA00022801"/>
    </source>
</evidence>
<keyword evidence="5 7" id="KW-0862">Zinc</keyword>
<evidence type="ECO:0000313" key="9">
    <source>
        <dbReference type="EMBL" id="GAA3005390.1"/>
    </source>
</evidence>
<dbReference type="InterPro" id="IPR024079">
    <property type="entry name" value="MetalloPept_cat_dom_sf"/>
</dbReference>
<evidence type="ECO:0000256" key="2">
    <source>
        <dbReference type="ARBA" id="ARBA00022670"/>
    </source>
</evidence>
<evidence type="ECO:0000256" key="7">
    <source>
        <dbReference type="RuleBase" id="RU003435"/>
    </source>
</evidence>
<dbReference type="Proteomes" id="UP001499930">
    <property type="component" value="Unassembled WGS sequence"/>
</dbReference>
<protein>
    <submittedName>
        <fullName evidence="9">M3 family metallopeptidase</fullName>
    </submittedName>
</protein>
<evidence type="ECO:0000256" key="5">
    <source>
        <dbReference type="ARBA" id="ARBA00022833"/>
    </source>
</evidence>
<keyword evidence="2 7" id="KW-0645">Protease</keyword>
<keyword evidence="10" id="KW-1185">Reference proteome</keyword>